<organism evidence="1 2">
    <name type="scientific">Ferrimonas gelatinilytica</name>
    <dbReference type="NCBI Taxonomy" id="1255257"/>
    <lineage>
        <taxon>Bacteria</taxon>
        <taxon>Pseudomonadati</taxon>
        <taxon>Pseudomonadota</taxon>
        <taxon>Gammaproteobacteria</taxon>
        <taxon>Alteromonadales</taxon>
        <taxon>Ferrimonadaceae</taxon>
        <taxon>Ferrimonas</taxon>
    </lineage>
</organism>
<evidence type="ECO:0000313" key="1">
    <source>
        <dbReference type="EMBL" id="GAA5187427.1"/>
    </source>
</evidence>
<sequence>MAQIPVAILTMEKQIRHPLPAQRMPVSLVSEAWAKFGQGMGGLEYALQEGEITIIQRPGQTQNLVRGCRIRPIDRMGWNRCAAAQQEYKKKLTHRHGVQFVTASIF</sequence>
<accession>A0ABP9RUG6</accession>
<proteinExistence type="predicted"/>
<comment type="caution">
    <text evidence="1">The sequence shown here is derived from an EMBL/GenBank/DDBJ whole genome shotgun (WGS) entry which is preliminary data.</text>
</comment>
<dbReference type="EMBL" id="BAABLF010000005">
    <property type="protein sequence ID" value="GAA5187427.1"/>
    <property type="molecule type" value="Genomic_DNA"/>
</dbReference>
<name>A0ABP9RUG6_9GAMM</name>
<evidence type="ECO:0000313" key="2">
    <source>
        <dbReference type="Proteomes" id="UP001501600"/>
    </source>
</evidence>
<dbReference type="Proteomes" id="UP001501600">
    <property type="component" value="Unassembled WGS sequence"/>
</dbReference>
<gene>
    <name evidence="1" type="ORF">GCM10025772_05030</name>
</gene>
<protein>
    <submittedName>
        <fullName evidence="1">Uncharacterized protein</fullName>
    </submittedName>
</protein>
<reference evidence="2" key="1">
    <citation type="journal article" date="2019" name="Int. J. Syst. Evol. Microbiol.">
        <title>The Global Catalogue of Microorganisms (GCM) 10K type strain sequencing project: providing services to taxonomists for standard genome sequencing and annotation.</title>
        <authorList>
            <consortium name="The Broad Institute Genomics Platform"/>
            <consortium name="The Broad Institute Genome Sequencing Center for Infectious Disease"/>
            <person name="Wu L."/>
            <person name="Ma J."/>
        </authorList>
    </citation>
    <scope>NUCLEOTIDE SEQUENCE [LARGE SCALE GENOMIC DNA]</scope>
    <source>
        <strain evidence="2">JCM 18720</strain>
    </source>
</reference>
<keyword evidence="2" id="KW-1185">Reference proteome</keyword>